<evidence type="ECO:0000256" key="3">
    <source>
        <dbReference type="ARBA" id="ARBA00022490"/>
    </source>
</evidence>
<reference evidence="13" key="2">
    <citation type="submission" date="2022-05" db="EMBL/GenBank/DDBJ databases">
        <title>Using nanopore sequencing to obtain complete genomes from saliva samples.</title>
        <authorList>
            <person name="Baker J.L."/>
        </authorList>
    </citation>
    <scope>NUCLEOTIDE SEQUENCE</scope>
    <source>
        <strain evidence="13">JCVI-JB-Lp32</strain>
    </source>
</reference>
<dbReference type="Proteomes" id="UP000787322">
    <property type="component" value="Unassembled WGS sequence"/>
</dbReference>
<dbReference type="InterPro" id="IPR018455">
    <property type="entry name" value="PTS_IIB_sorbose-sp_subgr"/>
</dbReference>
<dbReference type="Pfam" id="PF03830">
    <property type="entry name" value="PTSIIB_sorb"/>
    <property type="match status" value="1"/>
</dbReference>
<feature type="active site" description="Pros-phosphohistidine intermediate; for EIIB activity" evidence="8">
    <location>
        <position position="17"/>
    </location>
</feature>
<keyword evidence="3" id="KW-0963">Cytoplasm</keyword>
<dbReference type="Proteomes" id="UP000772566">
    <property type="component" value="Unassembled WGS sequence"/>
</dbReference>
<keyword evidence="7" id="KW-0418">Kinase</keyword>
<accession>A0A930YSF3</accession>
<evidence type="ECO:0000313" key="13">
    <source>
        <dbReference type="EMBL" id="UQF77828.1"/>
    </source>
</evidence>
<sequence>MGEPDIKLARIDNRLIHGQVATQWNGTLGTNLILVANDEVAGNKMRQGLMDMAAPNGVATRYFTLQKTIDVIHKASASQHIFLVAENPEDVLTLVKGGVPIKKVNIGNMHMAEGKRQVATSVAVDDKDVAAFRELQELGVTLEIRRVPTTPVEDISKLFE</sequence>
<dbReference type="InterPro" id="IPR004720">
    <property type="entry name" value="PTS_IIB_sorbose-sp"/>
</dbReference>
<dbReference type="NCBIfam" id="NF007288">
    <property type="entry name" value="PRK09756.1"/>
    <property type="match status" value="1"/>
</dbReference>
<feature type="domain" description="PTS EIIB type-4" evidence="10">
    <location>
        <begin position="2"/>
        <end position="160"/>
    </location>
</feature>
<dbReference type="CDD" id="cd00001">
    <property type="entry name" value="PTS_IIB_man"/>
    <property type="match status" value="1"/>
</dbReference>
<dbReference type="AlphaFoldDB" id="A0A930YSF3"/>
<name>A0A930YSF3_9ACTN</name>
<keyword evidence="5" id="KW-0808">Transferase</keyword>
<evidence type="ECO:0000256" key="7">
    <source>
        <dbReference type="ARBA" id="ARBA00022777"/>
    </source>
</evidence>
<dbReference type="InterPro" id="IPR036667">
    <property type="entry name" value="PTS_IIB_sorbose-sp_sf"/>
</dbReference>
<dbReference type="GO" id="GO:0005737">
    <property type="term" value="C:cytoplasm"/>
    <property type="evidence" value="ECO:0007669"/>
    <property type="project" value="UniProtKB-SubCell"/>
</dbReference>
<reference evidence="12" key="1">
    <citation type="submission" date="2020-04" db="EMBL/GenBank/DDBJ databases">
        <title>Deep metagenomics examines the oral microbiome during advanced dental caries in children, revealing novel taxa and co-occurrences with host molecules.</title>
        <authorList>
            <person name="Baker J.L."/>
            <person name="Morton J.T."/>
            <person name="Dinis M."/>
            <person name="Alvarez R."/>
            <person name="Tran N.C."/>
            <person name="Knight R."/>
            <person name="Edlund A."/>
        </authorList>
    </citation>
    <scope>NUCLEOTIDE SEQUENCE</scope>
    <source>
        <strain evidence="12">JCVI_22A_bin.2</strain>
        <strain evidence="11">JCVI_3_bin.11</strain>
    </source>
</reference>
<evidence type="ECO:0000256" key="9">
    <source>
        <dbReference type="PIRSR" id="PIRSR618455-2"/>
    </source>
</evidence>
<proteinExistence type="predicted"/>
<evidence type="ECO:0000256" key="4">
    <source>
        <dbReference type="ARBA" id="ARBA00022597"/>
    </source>
</evidence>
<evidence type="ECO:0000313" key="12">
    <source>
        <dbReference type="EMBL" id="MBF4808851.1"/>
    </source>
</evidence>
<evidence type="ECO:0000256" key="2">
    <source>
        <dbReference type="ARBA" id="ARBA00022448"/>
    </source>
</evidence>
<dbReference type="EMBL" id="JABZGU010000006">
    <property type="protein sequence ID" value="MBF4802341.1"/>
    <property type="molecule type" value="Genomic_DNA"/>
</dbReference>
<dbReference type="GO" id="GO:0009401">
    <property type="term" value="P:phosphoenolpyruvate-dependent sugar phosphotransferase system"/>
    <property type="evidence" value="ECO:0007669"/>
    <property type="project" value="UniProtKB-KW"/>
</dbReference>
<dbReference type="GO" id="GO:0008982">
    <property type="term" value="F:protein-N(PI)-phosphohistidine-sugar phosphotransferase activity"/>
    <property type="evidence" value="ECO:0007669"/>
    <property type="project" value="InterPro"/>
</dbReference>
<dbReference type="Gene3D" id="3.40.35.10">
    <property type="entry name" value="Phosphotransferase system, sorbose subfamily IIB component"/>
    <property type="match status" value="1"/>
</dbReference>
<dbReference type="Proteomes" id="UP000831562">
    <property type="component" value="Chromosome"/>
</dbReference>
<dbReference type="GO" id="GO:0016301">
    <property type="term" value="F:kinase activity"/>
    <property type="evidence" value="ECO:0007669"/>
    <property type="project" value="UniProtKB-KW"/>
</dbReference>
<evidence type="ECO:0000256" key="5">
    <source>
        <dbReference type="ARBA" id="ARBA00022679"/>
    </source>
</evidence>
<keyword evidence="6" id="KW-0598">Phosphotransferase system</keyword>
<dbReference type="SUPFAM" id="SSF52728">
    <property type="entry name" value="PTS IIb component"/>
    <property type="match status" value="1"/>
</dbReference>
<dbReference type="EMBL" id="CP097092">
    <property type="protein sequence ID" value="UQF77828.1"/>
    <property type="molecule type" value="Genomic_DNA"/>
</dbReference>
<feature type="modified residue" description="Phosphohistidine; by EIIA" evidence="9">
    <location>
        <position position="17"/>
    </location>
</feature>
<dbReference type="NCBIfam" id="TIGR00854">
    <property type="entry name" value="pts-sorbose"/>
    <property type="match status" value="1"/>
</dbReference>
<dbReference type="RefSeq" id="WP_035427931.1">
    <property type="nucleotide sequence ID" value="NZ_CAUPKJ010000002.1"/>
</dbReference>
<organism evidence="12 14">
    <name type="scientific">Lancefieldella parvula</name>
    <dbReference type="NCBI Taxonomy" id="1382"/>
    <lineage>
        <taxon>Bacteria</taxon>
        <taxon>Bacillati</taxon>
        <taxon>Actinomycetota</taxon>
        <taxon>Coriobacteriia</taxon>
        <taxon>Coriobacteriales</taxon>
        <taxon>Atopobiaceae</taxon>
        <taxon>Lancefieldella</taxon>
    </lineage>
</organism>
<dbReference type="EMBL" id="JABZGT010000036">
    <property type="protein sequence ID" value="MBF4808851.1"/>
    <property type="molecule type" value="Genomic_DNA"/>
</dbReference>
<evidence type="ECO:0000259" key="10">
    <source>
        <dbReference type="PROSITE" id="PS51101"/>
    </source>
</evidence>
<gene>
    <name evidence="13" type="primary">agaV</name>
    <name evidence="12" type="ORF">HXK23_01280</name>
    <name evidence="11" type="ORF">HXK24_00690</name>
    <name evidence="13" type="ORF">M3I19_05970</name>
</gene>
<comment type="subcellular location">
    <subcellularLocation>
        <location evidence="1">Cytoplasm</location>
    </subcellularLocation>
</comment>
<keyword evidence="2" id="KW-0813">Transport</keyword>
<dbReference type="PROSITE" id="PS51101">
    <property type="entry name" value="PTS_EIIB_TYPE_4"/>
    <property type="match status" value="1"/>
</dbReference>
<evidence type="ECO:0000256" key="6">
    <source>
        <dbReference type="ARBA" id="ARBA00022683"/>
    </source>
</evidence>
<protein>
    <submittedName>
        <fullName evidence="13">PTS N-acetylgalactosamine transporter subunit IIB</fullName>
    </submittedName>
    <submittedName>
        <fullName evidence="12">PTS sugar transporter subunit IIB</fullName>
    </submittedName>
</protein>
<dbReference type="NCBIfam" id="NF008508">
    <property type="entry name" value="PRK11425.1"/>
    <property type="match status" value="1"/>
</dbReference>
<evidence type="ECO:0000313" key="11">
    <source>
        <dbReference type="EMBL" id="MBF4802341.1"/>
    </source>
</evidence>
<evidence type="ECO:0000256" key="8">
    <source>
        <dbReference type="PIRSR" id="PIRSR618455-1"/>
    </source>
</evidence>
<evidence type="ECO:0000256" key="1">
    <source>
        <dbReference type="ARBA" id="ARBA00004496"/>
    </source>
</evidence>
<keyword evidence="4 12" id="KW-0762">Sugar transport</keyword>
<evidence type="ECO:0000313" key="14">
    <source>
        <dbReference type="Proteomes" id="UP000772566"/>
    </source>
</evidence>